<keyword evidence="8" id="KW-0969">Cilium</keyword>
<accession>A0A831WE85</accession>
<keyword evidence="5 7" id="KW-1133">Transmembrane helix</keyword>
<sequence length="77" mass="8275">AAISLALPAMMTLLSINILLGVMTRVSPQMNIFSIGLPLTLFVGLIILTVTLPVLAPTFDRLMQDSFVNMRAYVGAP</sequence>
<comment type="similarity">
    <text evidence="2">Belongs to the FliR/MopE/SpaR family.</text>
</comment>
<dbReference type="PANTHER" id="PTHR30065">
    <property type="entry name" value="FLAGELLAR BIOSYNTHETIC PROTEIN FLIR"/>
    <property type="match status" value="1"/>
</dbReference>
<dbReference type="Pfam" id="PF01311">
    <property type="entry name" value="Bac_export_1"/>
    <property type="match status" value="1"/>
</dbReference>
<protein>
    <submittedName>
        <fullName evidence="8">Flagellar biosynthetic protein FliR</fullName>
    </submittedName>
</protein>
<dbReference type="GO" id="GO:0005886">
    <property type="term" value="C:plasma membrane"/>
    <property type="evidence" value="ECO:0007669"/>
    <property type="project" value="UniProtKB-SubCell"/>
</dbReference>
<feature type="transmembrane region" description="Helical" evidence="7">
    <location>
        <begin position="6"/>
        <end position="23"/>
    </location>
</feature>
<keyword evidence="3" id="KW-1003">Cell membrane</keyword>
<feature type="transmembrane region" description="Helical" evidence="7">
    <location>
        <begin position="35"/>
        <end position="56"/>
    </location>
</feature>
<dbReference type="PANTHER" id="PTHR30065:SF8">
    <property type="entry name" value="FLAGELLAR BIOSYNTHETIC PROTEIN FLIR"/>
    <property type="match status" value="1"/>
</dbReference>
<dbReference type="InterPro" id="IPR002010">
    <property type="entry name" value="T3SS_IM_R"/>
</dbReference>
<proteinExistence type="inferred from homology"/>
<reference evidence="8" key="1">
    <citation type="journal article" date="2020" name="mSystems">
        <title>Genome- and Community-Level Interaction Insights into Carbon Utilization and Element Cycling Functions of Hydrothermarchaeota in Hydrothermal Sediment.</title>
        <authorList>
            <person name="Zhou Z."/>
            <person name="Liu Y."/>
            <person name="Xu W."/>
            <person name="Pan J."/>
            <person name="Luo Z.H."/>
            <person name="Li M."/>
        </authorList>
    </citation>
    <scope>NUCLEOTIDE SEQUENCE [LARGE SCALE GENOMIC DNA]</scope>
    <source>
        <strain evidence="8">HyVt-458</strain>
    </source>
</reference>
<feature type="non-terminal residue" evidence="8">
    <location>
        <position position="1"/>
    </location>
</feature>
<evidence type="ECO:0000256" key="1">
    <source>
        <dbReference type="ARBA" id="ARBA00004651"/>
    </source>
</evidence>
<evidence type="ECO:0000256" key="7">
    <source>
        <dbReference type="SAM" id="Phobius"/>
    </source>
</evidence>
<keyword evidence="4 7" id="KW-0812">Transmembrane</keyword>
<evidence type="ECO:0000256" key="6">
    <source>
        <dbReference type="ARBA" id="ARBA00023136"/>
    </source>
</evidence>
<dbReference type="GO" id="GO:0006605">
    <property type="term" value="P:protein targeting"/>
    <property type="evidence" value="ECO:0007669"/>
    <property type="project" value="InterPro"/>
</dbReference>
<keyword evidence="8" id="KW-0282">Flagellum</keyword>
<dbReference type="EMBL" id="DRLF01000023">
    <property type="protein sequence ID" value="HEC05331.1"/>
    <property type="molecule type" value="Genomic_DNA"/>
</dbReference>
<name>A0A831WE85_9GAMM</name>
<keyword evidence="8" id="KW-0966">Cell projection</keyword>
<dbReference type="Proteomes" id="UP000886339">
    <property type="component" value="Unassembled WGS sequence"/>
</dbReference>
<evidence type="ECO:0000256" key="2">
    <source>
        <dbReference type="ARBA" id="ARBA00009772"/>
    </source>
</evidence>
<evidence type="ECO:0000313" key="8">
    <source>
        <dbReference type="EMBL" id="HEC05331.1"/>
    </source>
</evidence>
<comment type="subcellular location">
    <subcellularLocation>
        <location evidence="1">Cell membrane</location>
        <topology evidence="1">Multi-pass membrane protein</topology>
    </subcellularLocation>
</comment>
<gene>
    <name evidence="8" type="ORF">ENJ12_00635</name>
</gene>
<comment type="caution">
    <text evidence="8">The sequence shown here is derived from an EMBL/GenBank/DDBJ whole genome shotgun (WGS) entry which is preliminary data.</text>
</comment>
<keyword evidence="6 7" id="KW-0472">Membrane</keyword>
<organism evidence="8">
    <name type="scientific">Thiolapillus brandeum</name>
    <dbReference type="NCBI Taxonomy" id="1076588"/>
    <lineage>
        <taxon>Bacteria</taxon>
        <taxon>Pseudomonadati</taxon>
        <taxon>Pseudomonadota</taxon>
        <taxon>Gammaproteobacteria</taxon>
        <taxon>Chromatiales</taxon>
        <taxon>Sedimenticolaceae</taxon>
        <taxon>Thiolapillus</taxon>
    </lineage>
</organism>
<evidence type="ECO:0000256" key="5">
    <source>
        <dbReference type="ARBA" id="ARBA00022989"/>
    </source>
</evidence>
<evidence type="ECO:0000256" key="3">
    <source>
        <dbReference type="ARBA" id="ARBA00022475"/>
    </source>
</evidence>
<dbReference type="AlphaFoldDB" id="A0A831WE85"/>
<evidence type="ECO:0000256" key="4">
    <source>
        <dbReference type="ARBA" id="ARBA00022692"/>
    </source>
</evidence>